<name>A0A1M5AMP6_STRHI</name>
<keyword evidence="2" id="KW-1185">Reference proteome</keyword>
<dbReference type="Proteomes" id="UP000184501">
    <property type="component" value="Unassembled WGS sequence"/>
</dbReference>
<sequence>MNGICKSMVGVSDSTALYIIVHANKGNPDFVTSCRITERVAEFVIQNLKAAK</sequence>
<accession>A0A1M5AMP6</accession>
<evidence type="ECO:0000313" key="1">
    <source>
        <dbReference type="EMBL" id="SHF31387.1"/>
    </source>
</evidence>
<gene>
    <name evidence="1" type="ORF">SAMN05444320_103186</name>
</gene>
<dbReference type="STRING" id="2017.SAMN05444320_103186"/>
<dbReference type="EMBL" id="FQVN01000003">
    <property type="protein sequence ID" value="SHF31387.1"/>
    <property type="molecule type" value="Genomic_DNA"/>
</dbReference>
<evidence type="ECO:0000313" key="2">
    <source>
        <dbReference type="Proteomes" id="UP000184501"/>
    </source>
</evidence>
<protein>
    <submittedName>
        <fullName evidence="1">Uncharacterized protein</fullName>
    </submittedName>
</protein>
<proteinExistence type="predicted"/>
<reference evidence="1 2" key="1">
    <citation type="submission" date="2016-11" db="EMBL/GenBank/DDBJ databases">
        <authorList>
            <person name="Jaros S."/>
            <person name="Januszkiewicz K."/>
            <person name="Wedrychowicz H."/>
        </authorList>
    </citation>
    <scope>NUCLEOTIDE SEQUENCE [LARGE SCALE GENOMIC DNA]</scope>
    <source>
        <strain evidence="1 2">DSM 44523</strain>
    </source>
</reference>
<dbReference type="AlphaFoldDB" id="A0A1M5AMP6"/>
<organism evidence="1 2">
    <name type="scientific">Streptoalloteichus hindustanus</name>
    <dbReference type="NCBI Taxonomy" id="2017"/>
    <lineage>
        <taxon>Bacteria</taxon>
        <taxon>Bacillati</taxon>
        <taxon>Actinomycetota</taxon>
        <taxon>Actinomycetes</taxon>
        <taxon>Pseudonocardiales</taxon>
        <taxon>Pseudonocardiaceae</taxon>
        <taxon>Streptoalloteichus</taxon>
    </lineage>
</organism>